<dbReference type="InterPro" id="IPR053733">
    <property type="entry name" value="Heme_Transport_Util_sf"/>
</dbReference>
<evidence type="ECO:0000256" key="1">
    <source>
        <dbReference type="SAM" id="SignalP"/>
    </source>
</evidence>
<evidence type="ECO:0000313" key="2">
    <source>
        <dbReference type="EMBL" id="KAG5175022.1"/>
    </source>
</evidence>
<dbReference type="OrthoDB" id="10266716at2759"/>
<dbReference type="Proteomes" id="UP000664859">
    <property type="component" value="Unassembled WGS sequence"/>
</dbReference>
<dbReference type="EMBL" id="JAFCMP010000555">
    <property type="protein sequence ID" value="KAG5175022.1"/>
    <property type="molecule type" value="Genomic_DNA"/>
</dbReference>
<proteinExistence type="predicted"/>
<accession>A0A835YGN4</accession>
<dbReference type="Gene3D" id="3.40.1570.10">
    <property type="entry name" value="HemS/ChuS/ChuX like domains"/>
    <property type="match status" value="1"/>
</dbReference>
<dbReference type="InterPro" id="IPR010413">
    <property type="entry name" value="HutX-like"/>
</dbReference>
<evidence type="ECO:0000313" key="3">
    <source>
        <dbReference type="Proteomes" id="UP000664859"/>
    </source>
</evidence>
<keyword evidence="3" id="KW-1185">Reference proteome</keyword>
<feature type="chain" id="PRO_5032703461" evidence="1">
    <location>
        <begin position="20"/>
        <end position="179"/>
    </location>
</feature>
<dbReference type="AlphaFoldDB" id="A0A835YGN4"/>
<organism evidence="2 3">
    <name type="scientific">Tribonema minus</name>
    <dbReference type="NCBI Taxonomy" id="303371"/>
    <lineage>
        <taxon>Eukaryota</taxon>
        <taxon>Sar</taxon>
        <taxon>Stramenopiles</taxon>
        <taxon>Ochrophyta</taxon>
        <taxon>PX clade</taxon>
        <taxon>Xanthophyceae</taxon>
        <taxon>Tribonematales</taxon>
        <taxon>Tribonemataceae</taxon>
        <taxon>Tribonema</taxon>
    </lineage>
</organism>
<sequence length="179" mass="19489">MRAGIIIAALLAQALGVAAFFGAALTAPSRHLRAASALRMMTVSIDLKGKERLQKYLKDCELLGPVRFVSMNDGAILEAVGSFENLRFNDLEKGTYATLSGDDEGFECHLNIDRVNGITMLTKPAKDASHDLYITRFVDAEGKTVLSAMLQAEGGQYEEGAVAYWTKLREAFGAEQKLQ</sequence>
<keyword evidence="1" id="KW-0732">Signal</keyword>
<gene>
    <name evidence="2" type="ORF">JKP88DRAFT_229445</name>
</gene>
<dbReference type="Pfam" id="PF06228">
    <property type="entry name" value="ChuX_HutX"/>
    <property type="match status" value="1"/>
</dbReference>
<comment type="caution">
    <text evidence="2">The sequence shown here is derived from an EMBL/GenBank/DDBJ whole genome shotgun (WGS) entry which is preliminary data.</text>
</comment>
<name>A0A835YGN4_9STRA</name>
<protein>
    <submittedName>
        <fullName evidence="2">Uncharacterized protein</fullName>
    </submittedName>
</protein>
<dbReference type="SUPFAM" id="SSF144064">
    <property type="entry name" value="Heme iron utilization protein-like"/>
    <property type="match status" value="1"/>
</dbReference>
<feature type="signal peptide" evidence="1">
    <location>
        <begin position="1"/>
        <end position="19"/>
    </location>
</feature>
<reference evidence="2" key="1">
    <citation type="submission" date="2021-02" db="EMBL/GenBank/DDBJ databases">
        <title>First Annotated Genome of the Yellow-green Alga Tribonema minus.</title>
        <authorList>
            <person name="Mahan K.M."/>
        </authorList>
    </citation>
    <scope>NUCLEOTIDE SEQUENCE</scope>
    <source>
        <strain evidence="2">UTEX B ZZ1240</strain>
    </source>
</reference>